<feature type="coiled-coil region" evidence="2">
    <location>
        <begin position="77"/>
        <end position="111"/>
    </location>
</feature>
<keyword evidence="1" id="KW-0862">Zinc</keyword>
<protein>
    <recommendedName>
        <fullName evidence="3">B box-type domain-containing protein</fullName>
    </recommendedName>
</protein>
<evidence type="ECO:0000256" key="2">
    <source>
        <dbReference type="SAM" id="Coils"/>
    </source>
</evidence>
<keyword evidence="2" id="KW-0175">Coiled coil</keyword>
<evidence type="ECO:0000313" key="5">
    <source>
        <dbReference type="Proteomes" id="UP000596742"/>
    </source>
</evidence>
<sequence>MKISRDHNLIQIGDYLRIENVKVCFECKEHGSKLEMYCKLHEMPICLACFPAKHNSCSDAIIPLAEAAKNVKTSTSLADLERTINNTIENIQECVKERETATERMETQEIRIRKLISITRQNINRHLDDLERKLLNDLSTTYSSCKSKYLKLTNKLTTIEKVIKRFKEETSQLKRFAPDLHVFLSTHQMNKEVQDKVKAIQEAISSIDNYNIEIEIHQGITSQLKDVDCFAKIKVEKSTISFPFKDAKIDHAQLPVQIRRTVHNTRLELRKKITIQQRGSIMYISGCTFLANGNLLIADTNGQDVLLEYNDDGKFIREKPISATPYTIALKDTDRIAVSYVRPYIEIIDINKTIVIKRLKLKHNCLGISYSDGKIYVVVGGKGIVVLDMEGTIVNTIKCDSTDVFNITTSKNRIYYTEINRKTVNCCSSTGEKICSFKDKSLLFPGGIAVDHDQNVFVVDKHSNNLLMLQDGGKVSKTLLLKPMVYSIQHDYYITTKRASC</sequence>
<feature type="domain" description="B box-type" evidence="3">
    <location>
        <begin position="19"/>
        <end position="64"/>
    </location>
</feature>
<keyword evidence="1" id="KW-0479">Metal-binding</keyword>
<dbReference type="AlphaFoldDB" id="A0A8B6GX81"/>
<dbReference type="PROSITE" id="PS50119">
    <property type="entry name" value="ZF_BBOX"/>
    <property type="match status" value="1"/>
</dbReference>
<dbReference type="InterPro" id="IPR050952">
    <property type="entry name" value="TRIM-NHL_E3_ligases"/>
</dbReference>
<dbReference type="PANTHER" id="PTHR24104">
    <property type="entry name" value="E3 UBIQUITIN-PROTEIN LIGASE NHLRC1-RELATED"/>
    <property type="match status" value="1"/>
</dbReference>
<evidence type="ECO:0000313" key="4">
    <source>
        <dbReference type="EMBL" id="VDI70626.1"/>
    </source>
</evidence>
<proteinExistence type="predicted"/>
<dbReference type="InterPro" id="IPR000315">
    <property type="entry name" value="Znf_B-box"/>
</dbReference>
<dbReference type="GO" id="GO:0061630">
    <property type="term" value="F:ubiquitin protein ligase activity"/>
    <property type="evidence" value="ECO:0007669"/>
    <property type="project" value="TreeGrafter"/>
</dbReference>
<dbReference type="Proteomes" id="UP000596742">
    <property type="component" value="Unassembled WGS sequence"/>
</dbReference>
<reference evidence="4" key="1">
    <citation type="submission" date="2018-11" db="EMBL/GenBank/DDBJ databases">
        <authorList>
            <person name="Alioto T."/>
            <person name="Alioto T."/>
        </authorList>
    </citation>
    <scope>NUCLEOTIDE SEQUENCE</scope>
</reference>
<dbReference type="SUPFAM" id="SSF101898">
    <property type="entry name" value="NHL repeat"/>
    <property type="match status" value="1"/>
</dbReference>
<evidence type="ECO:0000256" key="1">
    <source>
        <dbReference type="PROSITE-ProRule" id="PRU00024"/>
    </source>
</evidence>
<dbReference type="GO" id="GO:0043161">
    <property type="term" value="P:proteasome-mediated ubiquitin-dependent protein catabolic process"/>
    <property type="evidence" value="ECO:0007669"/>
    <property type="project" value="TreeGrafter"/>
</dbReference>
<dbReference type="GO" id="GO:0000209">
    <property type="term" value="P:protein polyubiquitination"/>
    <property type="evidence" value="ECO:0007669"/>
    <property type="project" value="TreeGrafter"/>
</dbReference>
<keyword evidence="5" id="KW-1185">Reference proteome</keyword>
<dbReference type="EMBL" id="UYJE01009154">
    <property type="protein sequence ID" value="VDI70626.1"/>
    <property type="molecule type" value="Genomic_DNA"/>
</dbReference>
<gene>
    <name evidence="4" type="ORF">MGAL_10B041133</name>
</gene>
<dbReference type="GO" id="GO:0008270">
    <property type="term" value="F:zinc ion binding"/>
    <property type="evidence" value="ECO:0007669"/>
    <property type="project" value="UniProtKB-KW"/>
</dbReference>
<dbReference type="Gene3D" id="2.120.10.30">
    <property type="entry name" value="TolB, C-terminal domain"/>
    <property type="match status" value="1"/>
</dbReference>
<accession>A0A8B6GX81</accession>
<organism evidence="4 5">
    <name type="scientific">Mytilus galloprovincialis</name>
    <name type="common">Mediterranean mussel</name>
    <dbReference type="NCBI Taxonomy" id="29158"/>
    <lineage>
        <taxon>Eukaryota</taxon>
        <taxon>Metazoa</taxon>
        <taxon>Spiralia</taxon>
        <taxon>Lophotrochozoa</taxon>
        <taxon>Mollusca</taxon>
        <taxon>Bivalvia</taxon>
        <taxon>Autobranchia</taxon>
        <taxon>Pteriomorphia</taxon>
        <taxon>Mytilida</taxon>
        <taxon>Mytiloidea</taxon>
        <taxon>Mytilidae</taxon>
        <taxon>Mytilinae</taxon>
        <taxon>Mytilus</taxon>
    </lineage>
</organism>
<dbReference type="InterPro" id="IPR011042">
    <property type="entry name" value="6-blade_b-propeller_TolB-like"/>
</dbReference>
<keyword evidence="1" id="KW-0863">Zinc-finger</keyword>
<dbReference type="Gene3D" id="3.30.160.60">
    <property type="entry name" value="Classic Zinc Finger"/>
    <property type="match status" value="1"/>
</dbReference>
<comment type="caution">
    <text evidence="4">The sequence shown here is derived from an EMBL/GenBank/DDBJ whole genome shotgun (WGS) entry which is preliminary data.</text>
</comment>
<name>A0A8B6GX81_MYTGA</name>
<dbReference type="OrthoDB" id="6042581at2759"/>
<dbReference type="SUPFAM" id="SSF57845">
    <property type="entry name" value="B-box zinc-binding domain"/>
    <property type="match status" value="1"/>
</dbReference>
<dbReference type="PANTHER" id="PTHR24104:SF25">
    <property type="entry name" value="PROTEIN LIN-41"/>
    <property type="match status" value="1"/>
</dbReference>
<evidence type="ECO:0000259" key="3">
    <source>
        <dbReference type="PROSITE" id="PS50119"/>
    </source>
</evidence>